<sequence length="83" mass="8906">MRRGVALVDPPVRHGYELRLQDVGPVMESPYSPDKAESEKRVAVSQGFDDSEVLSNAGLIIGRNRSGTGAGKTLNGPRILKST</sequence>
<organism evidence="2 3">
    <name type="scientific">Rickenella mellea</name>
    <dbReference type="NCBI Taxonomy" id="50990"/>
    <lineage>
        <taxon>Eukaryota</taxon>
        <taxon>Fungi</taxon>
        <taxon>Dikarya</taxon>
        <taxon>Basidiomycota</taxon>
        <taxon>Agaricomycotina</taxon>
        <taxon>Agaricomycetes</taxon>
        <taxon>Hymenochaetales</taxon>
        <taxon>Rickenellaceae</taxon>
        <taxon>Rickenella</taxon>
    </lineage>
</organism>
<name>A0A4Y7PG96_9AGAM</name>
<evidence type="ECO:0000256" key="1">
    <source>
        <dbReference type="SAM" id="MobiDB-lite"/>
    </source>
</evidence>
<reference evidence="2 3" key="1">
    <citation type="submission" date="2018-06" db="EMBL/GenBank/DDBJ databases">
        <title>A transcriptomic atlas of mushroom development highlights an independent origin of complex multicellularity.</title>
        <authorList>
            <consortium name="DOE Joint Genome Institute"/>
            <person name="Krizsan K."/>
            <person name="Almasi E."/>
            <person name="Merenyi Z."/>
            <person name="Sahu N."/>
            <person name="Viragh M."/>
            <person name="Koszo T."/>
            <person name="Mondo S."/>
            <person name="Kiss B."/>
            <person name="Balint B."/>
            <person name="Kues U."/>
            <person name="Barry K."/>
            <person name="Hegedus J.C."/>
            <person name="Henrissat B."/>
            <person name="Johnson J."/>
            <person name="Lipzen A."/>
            <person name="Ohm R."/>
            <person name="Nagy I."/>
            <person name="Pangilinan J."/>
            <person name="Yan J."/>
            <person name="Xiong Y."/>
            <person name="Grigoriev I.V."/>
            <person name="Hibbett D.S."/>
            <person name="Nagy L.G."/>
        </authorList>
    </citation>
    <scope>NUCLEOTIDE SEQUENCE [LARGE SCALE GENOMIC DNA]</scope>
    <source>
        <strain evidence="2 3">SZMC22713</strain>
    </source>
</reference>
<gene>
    <name evidence="2" type="ORF">BD410DRAFT_797643</name>
</gene>
<dbReference type="AlphaFoldDB" id="A0A4Y7PG96"/>
<keyword evidence="3" id="KW-1185">Reference proteome</keyword>
<evidence type="ECO:0000313" key="2">
    <source>
        <dbReference type="EMBL" id="TDL13380.1"/>
    </source>
</evidence>
<dbReference type="EMBL" id="ML170671">
    <property type="protein sequence ID" value="TDL13380.1"/>
    <property type="molecule type" value="Genomic_DNA"/>
</dbReference>
<dbReference type="STRING" id="50990.A0A4Y7PG96"/>
<proteinExistence type="predicted"/>
<feature type="region of interest" description="Disordered" evidence="1">
    <location>
        <begin position="62"/>
        <end position="83"/>
    </location>
</feature>
<dbReference type="Proteomes" id="UP000294933">
    <property type="component" value="Unassembled WGS sequence"/>
</dbReference>
<accession>A0A4Y7PG96</accession>
<protein>
    <submittedName>
        <fullName evidence="2">Uncharacterized protein</fullName>
    </submittedName>
</protein>
<evidence type="ECO:0000313" key="3">
    <source>
        <dbReference type="Proteomes" id="UP000294933"/>
    </source>
</evidence>
<dbReference type="VEuPathDB" id="FungiDB:BD410DRAFT_797643"/>